<dbReference type="OrthoDB" id="5840861at2759"/>
<evidence type="ECO:0000313" key="4">
    <source>
        <dbReference type="Proteomes" id="UP000230233"/>
    </source>
</evidence>
<evidence type="ECO:0000313" key="3">
    <source>
        <dbReference type="EMBL" id="PIC34934.1"/>
    </source>
</evidence>
<dbReference type="EMBL" id="PDUG01000004">
    <property type="protein sequence ID" value="PIC34934.1"/>
    <property type="molecule type" value="Genomic_DNA"/>
</dbReference>
<evidence type="ECO:0000259" key="2">
    <source>
        <dbReference type="Pfam" id="PF02408"/>
    </source>
</evidence>
<dbReference type="Proteomes" id="UP000230233">
    <property type="component" value="Chromosome IV"/>
</dbReference>
<name>A0A2G5U5X6_9PELO</name>
<dbReference type="PANTHER" id="PTHR47919">
    <property type="entry name" value="INFECTION RESPONSE PROTEIN-RELATED"/>
    <property type="match status" value="1"/>
</dbReference>
<protein>
    <recommendedName>
        <fullName evidence="2">CUB-like domain-containing protein</fullName>
    </recommendedName>
</protein>
<reference evidence="4" key="1">
    <citation type="submission" date="2017-10" db="EMBL/GenBank/DDBJ databases">
        <title>Rapid genome shrinkage in a self-fertile nematode reveals novel sperm competition proteins.</title>
        <authorList>
            <person name="Yin D."/>
            <person name="Schwarz E.M."/>
            <person name="Thomas C.G."/>
            <person name="Felde R.L."/>
            <person name="Korf I.F."/>
            <person name="Cutter A.D."/>
            <person name="Schartner C.M."/>
            <person name="Ralston E.J."/>
            <person name="Meyer B.J."/>
            <person name="Haag E.S."/>
        </authorList>
    </citation>
    <scope>NUCLEOTIDE SEQUENCE [LARGE SCALE GENOMIC DNA]</scope>
    <source>
        <strain evidence="4">JU1422</strain>
    </source>
</reference>
<dbReference type="STRING" id="1611254.A0A2G5U5X6"/>
<feature type="chain" id="PRO_5013667226" description="CUB-like domain-containing protein" evidence="1">
    <location>
        <begin position="26"/>
        <end position="367"/>
    </location>
</feature>
<dbReference type="InterPro" id="IPR003366">
    <property type="entry name" value="CUB-like_dom"/>
</dbReference>
<dbReference type="AlphaFoldDB" id="A0A2G5U5X6"/>
<proteinExistence type="predicted"/>
<gene>
    <name evidence="3" type="primary">Cnig_chr_IV.g14444</name>
    <name evidence="3" type="ORF">B9Z55_014444</name>
</gene>
<feature type="domain" description="CUB-like" evidence="2">
    <location>
        <begin position="25"/>
        <end position="146"/>
    </location>
</feature>
<accession>A0A2G5U5X6</accession>
<organism evidence="3 4">
    <name type="scientific">Caenorhabditis nigoni</name>
    <dbReference type="NCBI Taxonomy" id="1611254"/>
    <lineage>
        <taxon>Eukaryota</taxon>
        <taxon>Metazoa</taxon>
        <taxon>Ecdysozoa</taxon>
        <taxon>Nematoda</taxon>
        <taxon>Chromadorea</taxon>
        <taxon>Rhabditida</taxon>
        <taxon>Rhabditina</taxon>
        <taxon>Rhabditomorpha</taxon>
        <taxon>Rhabditoidea</taxon>
        <taxon>Rhabditidae</taxon>
        <taxon>Peloderinae</taxon>
        <taxon>Caenorhabditis</taxon>
    </lineage>
</organism>
<keyword evidence="1" id="KW-0732">Signal</keyword>
<feature type="signal peptide" evidence="1">
    <location>
        <begin position="1"/>
        <end position="25"/>
    </location>
</feature>
<sequence>MYELNTKMNRFLFLLLASCVLGTSGYRCTNGTQVINPPSDLSKPTFFPSSWNGEDPVPYIEHESPGCFLNVNVPSGYYANVTMFMRLDSSGNYVYYPNRKIFMLQNDDHHPFIFTNPYFKVSVSAANHTGPGTSEFAFKIIWTKFPDVKKNVIDIYKGKPPVAVVPNEDLTTFRGDPSSMMSLIGFSLEDPSMNHLLRQTALFGGDSFNSDYIGTLDQVVKSKQILTTYGNMISVYTFGLNSQINYPLFMGQNFQDARVYNTYEGINIPSTGNHNVYMNGVFGNHLTVTDYNGPEIIKEFITFPSTGTISVYENSISNTTCIATLTSSNYQQQLPLEVKGNMKFYSLIGNGFYEMVLTRDVSRAGRL</sequence>
<dbReference type="PANTHER" id="PTHR47919:SF1">
    <property type="entry name" value="CUB-LIKE DOMAIN-CONTAINING PROTEIN"/>
    <property type="match status" value="1"/>
</dbReference>
<keyword evidence="4" id="KW-1185">Reference proteome</keyword>
<dbReference type="GO" id="GO:0045087">
    <property type="term" value="P:innate immune response"/>
    <property type="evidence" value="ECO:0007669"/>
    <property type="project" value="TreeGrafter"/>
</dbReference>
<dbReference type="Pfam" id="PF02408">
    <property type="entry name" value="CUB_2"/>
    <property type="match status" value="1"/>
</dbReference>
<evidence type="ECO:0000256" key="1">
    <source>
        <dbReference type="SAM" id="SignalP"/>
    </source>
</evidence>
<comment type="caution">
    <text evidence="3">The sequence shown here is derived from an EMBL/GenBank/DDBJ whole genome shotgun (WGS) entry which is preliminary data.</text>
</comment>